<comment type="similarity">
    <text evidence="1">Belongs to the NAD(P)H dehydrogenase (quinone) family.</text>
</comment>
<evidence type="ECO:0000256" key="1">
    <source>
        <dbReference type="ARBA" id="ARBA00006252"/>
    </source>
</evidence>
<protein>
    <submittedName>
        <fullName evidence="4">NAD(P)H oxidoreductase</fullName>
        <ecNumber evidence="4">1.6.99.-</ecNumber>
    </submittedName>
</protein>
<keyword evidence="5" id="KW-1185">Reference proteome</keyword>
<reference evidence="5" key="1">
    <citation type="journal article" date="2019" name="Int. J. Syst. Evol. Microbiol.">
        <title>The Global Catalogue of Microorganisms (GCM) 10K type strain sequencing project: providing services to taxonomists for standard genome sequencing and annotation.</title>
        <authorList>
            <consortium name="The Broad Institute Genomics Platform"/>
            <consortium name="The Broad Institute Genome Sequencing Center for Infectious Disease"/>
            <person name="Wu L."/>
            <person name="Ma J."/>
        </authorList>
    </citation>
    <scope>NUCLEOTIDE SEQUENCE [LARGE SCALE GENOMIC DNA]</scope>
    <source>
        <strain evidence="5">CCUG 60214</strain>
    </source>
</reference>
<dbReference type="Pfam" id="PF02525">
    <property type="entry name" value="Flavodoxin_2"/>
    <property type="match status" value="1"/>
</dbReference>
<dbReference type="Gene3D" id="3.40.50.360">
    <property type="match status" value="1"/>
</dbReference>
<evidence type="ECO:0000313" key="4">
    <source>
        <dbReference type="EMBL" id="MFD1146147.1"/>
    </source>
</evidence>
<dbReference type="SUPFAM" id="SSF52218">
    <property type="entry name" value="Flavoproteins"/>
    <property type="match status" value="1"/>
</dbReference>
<organism evidence="4 5">
    <name type="scientific">Saccharothrix hoggarensis</name>
    <dbReference type="NCBI Taxonomy" id="913853"/>
    <lineage>
        <taxon>Bacteria</taxon>
        <taxon>Bacillati</taxon>
        <taxon>Actinomycetota</taxon>
        <taxon>Actinomycetes</taxon>
        <taxon>Pseudonocardiales</taxon>
        <taxon>Pseudonocardiaceae</taxon>
        <taxon>Saccharothrix</taxon>
    </lineage>
</organism>
<name>A0ABW3QED2_9PSEU</name>
<comment type="caution">
    <text evidence="4">The sequence shown here is derived from an EMBL/GenBank/DDBJ whole genome shotgun (WGS) entry which is preliminary data.</text>
</comment>
<dbReference type="GO" id="GO:0016491">
    <property type="term" value="F:oxidoreductase activity"/>
    <property type="evidence" value="ECO:0007669"/>
    <property type="project" value="UniProtKB-KW"/>
</dbReference>
<gene>
    <name evidence="4" type="ORF">ACFQ3T_03315</name>
</gene>
<dbReference type="PANTHER" id="PTHR10204:SF34">
    <property type="entry name" value="NAD(P)H DEHYDROGENASE [QUINONE] 1 ISOFORM 1"/>
    <property type="match status" value="1"/>
</dbReference>
<dbReference type="InterPro" id="IPR029039">
    <property type="entry name" value="Flavoprotein-like_sf"/>
</dbReference>
<feature type="domain" description="Flavodoxin-like fold" evidence="3">
    <location>
        <begin position="1"/>
        <end position="174"/>
    </location>
</feature>
<sequence>MKALLVVAHPRPDSLTWQVAARVRDHLLAAGDVEVDVLDLHVEGFDPRMTPEDEPDWADRDKPYSADVRAHMARISAADLQVVVFPVWWYGPPAILKGWIDRVWNHGFAYGRSQPRLAGKRVRWIGLAGESRETFAEHGLDDVLDRLLRVGVSNHCGVTDASVTVLHSTLAGEDHVRGLLDGVTDVVGPVR</sequence>
<evidence type="ECO:0000313" key="5">
    <source>
        <dbReference type="Proteomes" id="UP001597168"/>
    </source>
</evidence>
<dbReference type="RefSeq" id="WP_380719590.1">
    <property type="nucleotide sequence ID" value="NZ_JBHTLK010000008.1"/>
</dbReference>
<evidence type="ECO:0000259" key="3">
    <source>
        <dbReference type="Pfam" id="PF02525"/>
    </source>
</evidence>
<dbReference type="InterPro" id="IPR051545">
    <property type="entry name" value="NAD(P)H_dehydrogenase_qn"/>
</dbReference>
<accession>A0ABW3QED2</accession>
<dbReference type="PANTHER" id="PTHR10204">
    <property type="entry name" value="NAD P H OXIDOREDUCTASE-RELATED"/>
    <property type="match status" value="1"/>
</dbReference>
<dbReference type="EC" id="1.6.99.-" evidence="4"/>
<keyword evidence="2 4" id="KW-0560">Oxidoreductase</keyword>
<dbReference type="NCBIfam" id="NF007280">
    <property type="entry name" value="PRK09739.1"/>
    <property type="match status" value="1"/>
</dbReference>
<proteinExistence type="inferred from homology"/>
<dbReference type="InterPro" id="IPR003680">
    <property type="entry name" value="Flavodoxin_fold"/>
</dbReference>
<dbReference type="EMBL" id="JBHTLK010000008">
    <property type="protein sequence ID" value="MFD1146147.1"/>
    <property type="molecule type" value="Genomic_DNA"/>
</dbReference>
<evidence type="ECO:0000256" key="2">
    <source>
        <dbReference type="ARBA" id="ARBA00023002"/>
    </source>
</evidence>
<dbReference type="Proteomes" id="UP001597168">
    <property type="component" value="Unassembled WGS sequence"/>
</dbReference>